<dbReference type="PANTHER" id="PTHR39324">
    <property type="entry name" value="CALCIUM DODECIN"/>
    <property type="match status" value="1"/>
</dbReference>
<dbReference type="EMBL" id="JAVIIW010000020">
    <property type="protein sequence ID" value="MDX8480355.1"/>
    <property type="molecule type" value="Genomic_DNA"/>
</dbReference>
<evidence type="ECO:0000313" key="1">
    <source>
        <dbReference type="EMBL" id="MDX8480355.1"/>
    </source>
</evidence>
<dbReference type="Gene3D" id="3.30.1660.10">
    <property type="entry name" value="Flavin-binding protein dodecin"/>
    <property type="match status" value="1"/>
</dbReference>
<proteinExistence type="predicted"/>
<dbReference type="Proteomes" id="UP001287059">
    <property type="component" value="Unassembled WGS sequence"/>
</dbReference>
<dbReference type="PANTHER" id="PTHR39324:SF1">
    <property type="entry name" value="CALCIUM DODECIN"/>
    <property type="match status" value="1"/>
</dbReference>
<keyword evidence="2" id="KW-1185">Reference proteome</keyword>
<dbReference type="InterPro" id="IPR025543">
    <property type="entry name" value="Dodecin-like"/>
</dbReference>
<dbReference type="InterPro" id="IPR050049">
    <property type="entry name" value="Dodecin_bact"/>
</dbReference>
<comment type="caution">
    <text evidence="1">The sequence shown here is derived from an EMBL/GenBank/DDBJ whole genome shotgun (WGS) entry which is preliminary data.</text>
</comment>
<dbReference type="Pfam" id="PF07311">
    <property type="entry name" value="Dodecin"/>
    <property type="match status" value="1"/>
</dbReference>
<dbReference type="InterPro" id="IPR009923">
    <property type="entry name" value="Dodecin"/>
</dbReference>
<organism evidence="1 2">
    <name type="scientific">Mesorhizobium album</name>
    <dbReference type="NCBI Taxonomy" id="3072314"/>
    <lineage>
        <taxon>Bacteria</taxon>
        <taxon>Pseudomonadati</taxon>
        <taxon>Pseudomonadota</taxon>
        <taxon>Alphaproteobacteria</taxon>
        <taxon>Hyphomicrobiales</taxon>
        <taxon>Phyllobacteriaceae</taxon>
        <taxon>Mesorhizobium</taxon>
    </lineage>
</organism>
<sequence>MSDHVYKKVELIGSSTVSVTEAIETAIVRASKTMRNLEWFEVDQIRGHVKDGAVAHYQVVIKVGFRIEDTQ</sequence>
<dbReference type="InterPro" id="IPR036694">
    <property type="entry name" value="Dodecin-like_sf"/>
</dbReference>
<dbReference type="NCBIfam" id="NF043052">
    <property type="entry name" value="DodecBact"/>
    <property type="match status" value="1"/>
</dbReference>
<dbReference type="RefSeq" id="WP_320288661.1">
    <property type="nucleotide sequence ID" value="NZ_JAVIIW010000020.1"/>
</dbReference>
<accession>A0ABU4Y080</accession>
<gene>
    <name evidence="1" type="ORF">RFN28_18070</name>
</gene>
<reference evidence="1 2" key="1">
    <citation type="submission" date="2023-08" db="EMBL/GenBank/DDBJ databases">
        <title>Implementing the SeqCode for naming new Mesorhizobium species isolated from Vachellia karroo root nodules.</title>
        <authorList>
            <person name="Van Lill M."/>
        </authorList>
    </citation>
    <scope>NUCLEOTIDE SEQUENCE [LARGE SCALE GENOMIC DNA]</scope>
    <source>
        <strain evidence="1 2">VK24D</strain>
    </source>
</reference>
<protein>
    <submittedName>
        <fullName evidence="1">Dodecin family protein</fullName>
    </submittedName>
</protein>
<evidence type="ECO:0000313" key="2">
    <source>
        <dbReference type="Proteomes" id="UP001287059"/>
    </source>
</evidence>
<name>A0ABU4Y080_9HYPH</name>
<dbReference type="SUPFAM" id="SSF89807">
    <property type="entry name" value="Dodecin-like"/>
    <property type="match status" value="1"/>
</dbReference>